<feature type="domain" description="ABC transporter" evidence="5">
    <location>
        <begin position="12"/>
        <end position="244"/>
    </location>
</feature>
<dbReference type="InterPro" id="IPR003439">
    <property type="entry name" value="ABC_transporter-like_ATP-bd"/>
</dbReference>
<evidence type="ECO:0000256" key="1">
    <source>
        <dbReference type="ARBA" id="ARBA00005417"/>
    </source>
</evidence>
<evidence type="ECO:0000313" key="6">
    <source>
        <dbReference type="EMBL" id="ERN42255.1"/>
    </source>
</evidence>
<keyword evidence="7" id="KW-1185">Reference proteome</keyword>
<reference evidence="6 7" key="1">
    <citation type="submission" date="2013-05" db="EMBL/GenBank/DDBJ databases">
        <title>Draft genome sequence of Rubidibacter lacunae KORDI 51-2.</title>
        <authorList>
            <person name="Choi D.H."/>
            <person name="Noh J.H."/>
            <person name="Kwon K.-K."/>
            <person name="Lee J.-H."/>
            <person name="Ryu J.-Y."/>
        </authorList>
    </citation>
    <scope>NUCLEOTIDE SEQUENCE [LARGE SCALE GENOMIC DNA]</scope>
    <source>
        <strain evidence="6 7">KORDI 51-2</strain>
    </source>
</reference>
<accession>U5DRD1</accession>
<dbReference type="PANTHER" id="PTHR43335">
    <property type="entry name" value="ABC TRANSPORTER, ATP-BINDING PROTEIN"/>
    <property type="match status" value="1"/>
</dbReference>
<dbReference type="InterPro" id="IPR027417">
    <property type="entry name" value="P-loop_NTPase"/>
</dbReference>
<comment type="similarity">
    <text evidence="1">Belongs to the ABC transporter superfamily.</text>
</comment>
<dbReference type="EMBL" id="ASSJ01000029">
    <property type="protein sequence ID" value="ERN42255.1"/>
    <property type="molecule type" value="Genomic_DNA"/>
</dbReference>
<dbReference type="STRING" id="582515.KR51_00010650"/>
<dbReference type="eggNOG" id="COG1131">
    <property type="taxonomic scope" value="Bacteria"/>
</dbReference>
<evidence type="ECO:0000259" key="5">
    <source>
        <dbReference type="PROSITE" id="PS50893"/>
    </source>
</evidence>
<dbReference type="Gene3D" id="3.40.50.300">
    <property type="entry name" value="P-loop containing nucleotide triphosphate hydrolases"/>
    <property type="match status" value="1"/>
</dbReference>
<evidence type="ECO:0000256" key="3">
    <source>
        <dbReference type="ARBA" id="ARBA00022741"/>
    </source>
</evidence>
<dbReference type="Pfam" id="PF00005">
    <property type="entry name" value="ABC_tran"/>
    <property type="match status" value="1"/>
</dbReference>
<keyword evidence="3" id="KW-0547">Nucleotide-binding</keyword>
<keyword evidence="4" id="KW-0067">ATP-binding</keyword>
<dbReference type="SUPFAM" id="SSF52540">
    <property type="entry name" value="P-loop containing nucleoside triphosphate hydrolases"/>
    <property type="match status" value="1"/>
</dbReference>
<gene>
    <name evidence="6" type="ORF">KR51_00010650</name>
</gene>
<evidence type="ECO:0000256" key="4">
    <source>
        <dbReference type="ARBA" id="ARBA00022840"/>
    </source>
</evidence>
<keyword evidence="2" id="KW-0813">Transport</keyword>
<dbReference type="GO" id="GO:0016887">
    <property type="term" value="F:ATP hydrolysis activity"/>
    <property type="evidence" value="ECO:0007669"/>
    <property type="project" value="InterPro"/>
</dbReference>
<dbReference type="GO" id="GO:0005524">
    <property type="term" value="F:ATP binding"/>
    <property type="evidence" value="ECO:0007669"/>
    <property type="project" value="UniProtKB-KW"/>
</dbReference>
<sequence>MTTVMATDTLAIATRALTKQFDRHVAVCEVDLQIASGEVYGLVGPNGAGKTTLLRLLAGMELPTAGEIHLHGRRFWCDARGNPLRQYLGYLADDFPLYDEMTVVEYLDYFARLYNLRQPKRRRRVQEVLELVQLTTKRHSAIATLSRGMKQRLGLARTLVHEPLLLLLDEPVSGLDPRARLQFRDIIGTLREAGMTVLISSHILSDLAQICTAIGIMELGYLVESAPLSVLHDRLGSRWLYVSAPGALEALTGELRNAPQVGELEVVSQSRAGTGPTSGQLRARFNGSEEDAAALLRALVTANIPVTEFRCTPDDLETIFHALDHQQAS</sequence>
<evidence type="ECO:0000313" key="7">
    <source>
        <dbReference type="Proteomes" id="UP000016960"/>
    </source>
</evidence>
<dbReference type="PROSITE" id="PS50893">
    <property type="entry name" value="ABC_TRANSPORTER_2"/>
    <property type="match status" value="1"/>
</dbReference>
<dbReference type="InterPro" id="IPR003593">
    <property type="entry name" value="AAA+_ATPase"/>
</dbReference>
<dbReference type="InParanoid" id="U5DRD1"/>
<dbReference type="Proteomes" id="UP000016960">
    <property type="component" value="Unassembled WGS sequence"/>
</dbReference>
<dbReference type="PATRIC" id="fig|582515.4.peg.1189"/>
<comment type="caution">
    <text evidence="6">The sequence shown here is derived from an EMBL/GenBank/DDBJ whole genome shotgun (WGS) entry which is preliminary data.</text>
</comment>
<dbReference type="PANTHER" id="PTHR43335:SF3">
    <property type="entry name" value="ABC TRANSPORTER"/>
    <property type="match status" value="1"/>
</dbReference>
<dbReference type="SMART" id="SM00382">
    <property type="entry name" value="AAA"/>
    <property type="match status" value="1"/>
</dbReference>
<organism evidence="6 7">
    <name type="scientific">Rubidibacter lacunae KORDI 51-2</name>
    <dbReference type="NCBI Taxonomy" id="582515"/>
    <lineage>
        <taxon>Bacteria</taxon>
        <taxon>Bacillati</taxon>
        <taxon>Cyanobacteriota</taxon>
        <taxon>Cyanophyceae</taxon>
        <taxon>Oscillatoriophycideae</taxon>
        <taxon>Chroococcales</taxon>
        <taxon>Aphanothecaceae</taxon>
        <taxon>Rubidibacter</taxon>
    </lineage>
</organism>
<protein>
    <submittedName>
        <fullName evidence="6">ABC-type multidrug transport system, ATPase component</fullName>
    </submittedName>
</protein>
<proteinExistence type="inferred from homology"/>
<evidence type="ECO:0000256" key="2">
    <source>
        <dbReference type="ARBA" id="ARBA00022448"/>
    </source>
</evidence>
<name>U5DRD1_9CHRO</name>
<dbReference type="AlphaFoldDB" id="U5DRD1"/>